<dbReference type="PROSITE" id="PS00280">
    <property type="entry name" value="BPTI_KUNITZ_1"/>
    <property type="match status" value="1"/>
</dbReference>
<dbReference type="PRINTS" id="PR00759">
    <property type="entry name" value="BASICPTASE"/>
</dbReference>
<gene>
    <name evidence="2" type="ORF">ABMA28_011237</name>
</gene>
<dbReference type="InterPro" id="IPR020901">
    <property type="entry name" value="Prtase_inh_Kunz-CS"/>
</dbReference>
<reference evidence="2 3" key="1">
    <citation type="submission" date="2024-06" db="EMBL/GenBank/DDBJ databases">
        <title>A chromosome-level genome assembly of beet webworm, Loxostege sticticalis.</title>
        <authorList>
            <person name="Zhang Y."/>
        </authorList>
    </citation>
    <scope>NUCLEOTIDE SEQUENCE [LARGE SCALE GENOMIC DNA]</scope>
    <source>
        <strain evidence="2">AQ028</strain>
        <tissue evidence="2">Male pupae</tissue>
    </source>
</reference>
<evidence type="ECO:0000313" key="2">
    <source>
        <dbReference type="EMBL" id="KAL0809731.1"/>
    </source>
</evidence>
<sequence length="87" mass="10113">MKKVLKSVKFWRRNQGTTYRCFLVILVAIFSPRCKLNPTCMESFNNLHLFLFRYAYTAKGCEMFTYGGCQGSGNNFDTVEECQRICS</sequence>
<dbReference type="AlphaFoldDB" id="A0ABD0SAJ3"/>
<dbReference type="PROSITE" id="PS50279">
    <property type="entry name" value="BPTI_KUNITZ_2"/>
    <property type="match status" value="1"/>
</dbReference>
<feature type="domain" description="BPTI/Kunitz inhibitor" evidence="1">
    <location>
        <begin position="34"/>
        <end position="86"/>
    </location>
</feature>
<dbReference type="Proteomes" id="UP001549921">
    <property type="component" value="Unassembled WGS sequence"/>
</dbReference>
<dbReference type="SMART" id="SM00131">
    <property type="entry name" value="KU"/>
    <property type="match status" value="1"/>
</dbReference>
<protein>
    <recommendedName>
        <fullName evidence="1">BPTI/Kunitz inhibitor domain-containing protein</fullName>
    </recommendedName>
</protein>
<dbReference type="SUPFAM" id="SSF57362">
    <property type="entry name" value="BPTI-like"/>
    <property type="match status" value="1"/>
</dbReference>
<dbReference type="InterPro" id="IPR036880">
    <property type="entry name" value="Kunitz_BPTI_sf"/>
</dbReference>
<proteinExistence type="predicted"/>
<evidence type="ECO:0000259" key="1">
    <source>
        <dbReference type="PROSITE" id="PS50279"/>
    </source>
</evidence>
<dbReference type="InterPro" id="IPR002223">
    <property type="entry name" value="Kunitz_BPTI"/>
</dbReference>
<name>A0ABD0SAJ3_LOXSC</name>
<dbReference type="Gene3D" id="4.10.410.10">
    <property type="entry name" value="Pancreatic trypsin inhibitor Kunitz domain"/>
    <property type="match status" value="1"/>
</dbReference>
<dbReference type="EMBL" id="JBEDNZ010000028">
    <property type="protein sequence ID" value="KAL0809731.1"/>
    <property type="molecule type" value="Genomic_DNA"/>
</dbReference>
<organism evidence="2 3">
    <name type="scientific">Loxostege sticticalis</name>
    <name type="common">Beet webworm moth</name>
    <dbReference type="NCBI Taxonomy" id="481309"/>
    <lineage>
        <taxon>Eukaryota</taxon>
        <taxon>Metazoa</taxon>
        <taxon>Ecdysozoa</taxon>
        <taxon>Arthropoda</taxon>
        <taxon>Hexapoda</taxon>
        <taxon>Insecta</taxon>
        <taxon>Pterygota</taxon>
        <taxon>Neoptera</taxon>
        <taxon>Endopterygota</taxon>
        <taxon>Lepidoptera</taxon>
        <taxon>Glossata</taxon>
        <taxon>Ditrysia</taxon>
        <taxon>Pyraloidea</taxon>
        <taxon>Crambidae</taxon>
        <taxon>Pyraustinae</taxon>
        <taxon>Loxostege</taxon>
    </lineage>
</organism>
<evidence type="ECO:0000313" key="3">
    <source>
        <dbReference type="Proteomes" id="UP001549921"/>
    </source>
</evidence>
<dbReference type="Pfam" id="PF00014">
    <property type="entry name" value="Kunitz_BPTI"/>
    <property type="match status" value="1"/>
</dbReference>
<comment type="caution">
    <text evidence="2">The sequence shown here is derived from an EMBL/GenBank/DDBJ whole genome shotgun (WGS) entry which is preliminary data.</text>
</comment>
<accession>A0ABD0SAJ3</accession>